<feature type="transmembrane region" description="Helical" evidence="1">
    <location>
        <begin position="396"/>
        <end position="423"/>
    </location>
</feature>
<dbReference type="AlphaFoldDB" id="A0A1F6CB19"/>
<feature type="transmembrane region" description="Helical" evidence="1">
    <location>
        <begin position="615"/>
        <end position="638"/>
    </location>
</feature>
<evidence type="ECO:0000259" key="2">
    <source>
        <dbReference type="Pfam" id="PF20580"/>
    </source>
</evidence>
<feature type="transmembrane region" description="Helical" evidence="1">
    <location>
        <begin position="258"/>
        <end position="279"/>
    </location>
</feature>
<evidence type="ECO:0000259" key="3">
    <source>
        <dbReference type="Pfam" id="PF20581"/>
    </source>
</evidence>
<accession>A0A1F6CB19</accession>
<feature type="domain" description="DUF6785" evidence="3">
    <location>
        <begin position="14"/>
        <end position="509"/>
    </location>
</feature>
<feature type="transmembrane region" description="Helical" evidence="1">
    <location>
        <begin position="12"/>
        <end position="31"/>
    </location>
</feature>
<proteinExistence type="predicted"/>
<feature type="transmembrane region" description="Helical" evidence="1">
    <location>
        <begin position="51"/>
        <end position="67"/>
    </location>
</feature>
<protein>
    <submittedName>
        <fullName evidence="4">Uncharacterized protein</fullName>
    </submittedName>
</protein>
<feature type="transmembrane region" description="Helical" evidence="1">
    <location>
        <begin position="322"/>
        <end position="340"/>
    </location>
</feature>
<keyword evidence="1" id="KW-0812">Transmembrane</keyword>
<feature type="transmembrane region" description="Helical" evidence="1">
    <location>
        <begin position="222"/>
        <end position="246"/>
    </location>
</feature>
<dbReference type="Proteomes" id="UP000178606">
    <property type="component" value="Unassembled WGS sequence"/>
</dbReference>
<feature type="transmembrane region" description="Helical" evidence="1">
    <location>
        <begin position="284"/>
        <end position="302"/>
    </location>
</feature>
<feature type="transmembrane region" description="Helical" evidence="1">
    <location>
        <begin position="484"/>
        <end position="506"/>
    </location>
</feature>
<dbReference type="Pfam" id="PF20581">
    <property type="entry name" value="DUF6785"/>
    <property type="match status" value="1"/>
</dbReference>
<keyword evidence="1" id="KW-0472">Membrane</keyword>
<feature type="transmembrane region" description="Helical" evidence="1">
    <location>
        <begin position="163"/>
        <end position="184"/>
    </location>
</feature>
<feature type="domain" description="DUF6784" evidence="2">
    <location>
        <begin position="546"/>
        <end position="636"/>
    </location>
</feature>
<organism evidence="4 5">
    <name type="scientific">Handelsmanbacteria sp. (strain RIFCSPLOWO2_12_FULL_64_10)</name>
    <dbReference type="NCBI Taxonomy" id="1817868"/>
    <lineage>
        <taxon>Bacteria</taxon>
        <taxon>Candidatus Handelsmaniibacteriota</taxon>
    </lineage>
</organism>
<sequence length="648" mass="71743">MRPAVPPDQVRAVTPRAVATALVIVVTGVLWSEWSPYYFDGSQISRSHFPVAFFLPFLIVGVFNALVKRRWPGRGLTRPELVVVLGMGLVAMSVPYDGVMKFLIGTLAVPFYFASPENGWALYLHEHVPAWLAPPNARNAMVWFFEGTPAGEVPPLGVWAAPLFWWTCLLGAMAFAVFCLVVMIRKQWMEHERLTYPLLEVGGALTETEAGGRLARFLRSPLFYLGFGLVMGIKMWNVASYFSLSIPEIPIEGQAFRVFPGFPIIMRLVNFYAIGFGYFARLDVLFSVWFFVLATAFEVFAFNRIGYPLGAGNSQWQSAALGWQSLGALLFLAAWSLYMARRHLRVVWRKALRPECEVDDSQELLSYRTAVFGWVGALAFATAWLCAAGMEVWVALTFLSAALLTFLGLSKVVAELGLAFVYYQVQPYEAVLHLWGSRLMAPSSVTALSFMRVFNSIGKGFLMPAFTQAVKAVYGTVRPRRIAAVIWLALGAGFAVSLCNTLFVGYRYGAYNMEKGGVMVGTQSVFNQAASAIRSPLPMGGDGRVMWAGIGLAAMAALTLVRYRATWWPLHPIGLAIQGSYGVTRPAISIFLVWTIKWTVMQIGGVRLYERGKPFFVGLLAGQGLSTAIVFVVDLIWFPLKGHNVHNF</sequence>
<evidence type="ECO:0000313" key="4">
    <source>
        <dbReference type="EMBL" id="OGG46162.1"/>
    </source>
</evidence>
<dbReference type="InterPro" id="IPR046712">
    <property type="entry name" value="DUF6785"/>
</dbReference>
<name>A0A1F6CB19_HANXR</name>
<evidence type="ECO:0000313" key="5">
    <source>
        <dbReference type="Proteomes" id="UP000178606"/>
    </source>
</evidence>
<reference evidence="4 5" key="1">
    <citation type="journal article" date="2016" name="Nat. Commun.">
        <title>Thousands of microbial genomes shed light on interconnected biogeochemical processes in an aquifer system.</title>
        <authorList>
            <person name="Anantharaman K."/>
            <person name="Brown C.T."/>
            <person name="Hug L.A."/>
            <person name="Sharon I."/>
            <person name="Castelle C.J."/>
            <person name="Probst A.J."/>
            <person name="Thomas B.C."/>
            <person name="Singh A."/>
            <person name="Wilkins M.J."/>
            <person name="Karaoz U."/>
            <person name="Brodie E.L."/>
            <person name="Williams K.H."/>
            <person name="Hubbard S.S."/>
            <person name="Banfield J.F."/>
        </authorList>
    </citation>
    <scope>NUCLEOTIDE SEQUENCE [LARGE SCALE GENOMIC DNA]</scope>
    <source>
        <strain evidence="5">RIFCSPLOWO2_12_FULL_64_10</strain>
    </source>
</reference>
<feature type="transmembrane region" description="Helical" evidence="1">
    <location>
        <begin position="371"/>
        <end position="390"/>
    </location>
</feature>
<gene>
    <name evidence="4" type="ORF">A3F84_26140</name>
</gene>
<dbReference type="Pfam" id="PF20580">
    <property type="entry name" value="DUF6784"/>
    <property type="match status" value="1"/>
</dbReference>
<comment type="caution">
    <text evidence="4">The sequence shown here is derived from an EMBL/GenBank/DDBJ whole genome shotgun (WGS) entry which is preliminary data.</text>
</comment>
<keyword evidence="1" id="KW-1133">Transmembrane helix</keyword>
<dbReference type="EMBL" id="MFKF01000338">
    <property type="protein sequence ID" value="OGG46162.1"/>
    <property type="molecule type" value="Genomic_DNA"/>
</dbReference>
<feature type="transmembrane region" description="Helical" evidence="1">
    <location>
        <begin position="545"/>
        <end position="563"/>
    </location>
</feature>
<dbReference type="InterPro" id="IPR046711">
    <property type="entry name" value="DUF6784"/>
</dbReference>
<feature type="transmembrane region" description="Helical" evidence="1">
    <location>
        <begin position="79"/>
        <end position="96"/>
    </location>
</feature>
<evidence type="ECO:0000256" key="1">
    <source>
        <dbReference type="SAM" id="Phobius"/>
    </source>
</evidence>